<dbReference type="GO" id="GO:0003824">
    <property type="term" value="F:catalytic activity"/>
    <property type="evidence" value="ECO:0007669"/>
    <property type="project" value="InterPro"/>
</dbReference>
<accession>A0AAV3TXB3</accession>
<dbReference type="PIRSF" id="PIRSF000714">
    <property type="entry name" value="HIT"/>
    <property type="match status" value="1"/>
</dbReference>
<dbReference type="EMBL" id="BAABLX010000001">
    <property type="protein sequence ID" value="GAA4930259.1"/>
    <property type="molecule type" value="Genomic_DNA"/>
</dbReference>
<comment type="caution">
    <text evidence="3">The sequence shown here is derived from an EMBL/GenBank/DDBJ whole genome shotgun (WGS) entry which is preliminary data.</text>
</comment>
<dbReference type="InterPro" id="IPR011146">
    <property type="entry name" value="HIT-like"/>
</dbReference>
<dbReference type="AlphaFoldDB" id="A0AAV3TXB3"/>
<evidence type="ECO:0000313" key="3">
    <source>
        <dbReference type="EMBL" id="GAA4930259.1"/>
    </source>
</evidence>
<feature type="domain" description="HIT" evidence="2">
    <location>
        <begin position="1"/>
        <end position="103"/>
    </location>
</feature>
<sequence>MFTLNEALQSDTVLIGHYPLSLVLLHKDANYPWCILVPQRSNVTEIYQLDAADQKQLLDESCQLSETMVGLYAPSKMNIAALGNMVPQLHVHHVARFKTDGAWPNPIWGAQEPQPYTEEALAARVSKLRSALSGDDFIISDEAPEPTSNFSQTIET</sequence>
<evidence type="ECO:0000313" key="4">
    <source>
        <dbReference type="Proteomes" id="UP001409585"/>
    </source>
</evidence>
<dbReference type="Proteomes" id="UP001409585">
    <property type="component" value="Unassembled WGS sequence"/>
</dbReference>
<dbReference type="PROSITE" id="PS51084">
    <property type="entry name" value="HIT_2"/>
    <property type="match status" value="1"/>
</dbReference>
<dbReference type="Pfam" id="PF01230">
    <property type="entry name" value="HIT"/>
    <property type="match status" value="1"/>
</dbReference>
<proteinExistence type="predicted"/>
<keyword evidence="4" id="KW-1185">Reference proteome</keyword>
<comment type="caution">
    <text evidence="1">Lacks conserved residue(s) required for the propagation of feature annotation.</text>
</comment>
<gene>
    <name evidence="3" type="ORF">GCM10025791_02650</name>
</gene>
<organism evidence="3 4">
    <name type="scientific">Halioxenophilus aromaticivorans</name>
    <dbReference type="NCBI Taxonomy" id="1306992"/>
    <lineage>
        <taxon>Bacteria</taxon>
        <taxon>Pseudomonadati</taxon>
        <taxon>Pseudomonadota</taxon>
        <taxon>Gammaproteobacteria</taxon>
        <taxon>Alteromonadales</taxon>
        <taxon>Alteromonadaceae</taxon>
        <taxon>Halioxenophilus</taxon>
    </lineage>
</organism>
<protein>
    <submittedName>
        <fullName evidence="3">HIT domain-containing protein</fullName>
    </submittedName>
</protein>
<evidence type="ECO:0000256" key="1">
    <source>
        <dbReference type="PROSITE-ProRule" id="PRU00464"/>
    </source>
</evidence>
<dbReference type="SUPFAM" id="SSF54197">
    <property type="entry name" value="HIT-like"/>
    <property type="match status" value="1"/>
</dbReference>
<dbReference type="InterPro" id="IPR026026">
    <property type="entry name" value="HIT_Hint"/>
</dbReference>
<dbReference type="InterPro" id="IPR036265">
    <property type="entry name" value="HIT-like_sf"/>
</dbReference>
<name>A0AAV3TXB3_9ALTE</name>
<reference evidence="4" key="1">
    <citation type="journal article" date="2019" name="Int. J. Syst. Evol. Microbiol.">
        <title>The Global Catalogue of Microorganisms (GCM) 10K type strain sequencing project: providing services to taxonomists for standard genome sequencing and annotation.</title>
        <authorList>
            <consortium name="The Broad Institute Genomics Platform"/>
            <consortium name="The Broad Institute Genome Sequencing Center for Infectious Disease"/>
            <person name="Wu L."/>
            <person name="Ma J."/>
        </authorList>
    </citation>
    <scope>NUCLEOTIDE SEQUENCE [LARGE SCALE GENOMIC DNA]</scope>
    <source>
        <strain evidence="4">JCM 19134</strain>
    </source>
</reference>
<dbReference type="RefSeq" id="WP_345415853.1">
    <property type="nucleotide sequence ID" value="NZ_AP031496.1"/>
</dbReference>
<dbReference type="Gene3D" id="3.30.428.10">
    <property type="entry name" value="HIT-like"/>
    <property type="match status" value="1"/>
</dbReference>
<evidence type="ECO:0000259" key="2">
    <source>
        <dbReference type="PROSITE" id="PS51084"/>
    </source>
</evidence>